<dbReference type="EMBL" id="CP136893">
    <property type="protein sequence ID" value="WOL03732.1"/>
    <property type="molecule type" value="Genomic_DNA"/>
</dbReference>
<dbReference type="PANTHER" id="PTHR46995:SF6">
    <property type="entry name" value="POLLEN OLE E 1 ALLERGEN AND EXTENSIN FAMILY PROTEIN"/>
    <property type="match status" value="1"/>
</dbReference>
<evidence type="ECO:0000313" key="2">
    <source>
        <dbReference type="EMBL" id="WOL03732.1"/>
    </source>
</evidence>
<evidence type="ECO:0000256" key="1">
    <source>
        <dbReference type="SAM" id="MobiDB-lite"/>
    </source>
</evidence>
<organism evidence="2 3">
    <name type="scientific">Canna indica</name>
    <name type="common">Indian-shot</name>
    <dbReference type="NCBI Taxonomy" id="4628"/>
    <lineage>
        <taxon>Eukaryota</taxon>
        <taxon>Viridiplantae</taxon>
        <taxon>Streptophyta</taxon>
        <taxon>Embryophyta</taxon>
        <taxon>Tracheophyta</taxon>
        <taxon>Spermatophyta</taxon>
        <taxon>Magnoliopsida</taxon>
        <taxon>Liliopsida</taxon>
        <taxon>Zingiberales</taxon>
        <taxon>Cannaceae</taxon>
        <taxon>Canna</taxon>
    </lineage>
</organism>
<feature type="compositionally biased region" description="Basic and acidic residues" evidence="1">
    <location>
        <begin position="22"/>
        <end position="34"/>
    </location>
</feature>
<gene>
    <name evidence="2" type="ORF">Cni_G12452</name>
</gene>
<protein>
    <submittedName>
        <fullName evidence="2">Proline-rich protein 4-like</fullName>
    </submittedName>
</protein>
<keyword evidence="3" id="KW-1185">Reference proteome</keyword>
<dbReference type="AlphaFoldDB" id="A0AAQ3K884"/>
<sequence length="314" mass="34234">MSPNPRESPPSHVVVSSFSTTTERERERERERNDLKSTLFPSLAMNPPPLLLLPFFLVATFSTSSDAAPLHRIANVTVLGSVYCDACSSNNFSKNSYFLRGALVLVQCKFAVNSTSAASREEMSITAYRTTDRFGVYELDVPPVDGFECREGKEIRSMCRATLLKSPSKRCNVAGFSSATAHVAVKDRGSGVCYCNLNALSYRPARRSVLRCGEKKGVAAAVAGAPSSSSSLIFWPILPPFGLPWPNLPFPFPFLLPPSLPFPFPHIPWPDPASLPFHIPSWLLPFLQPPFFPSLLPPTPSPPASSSALPSIIP</sequence>
<proteinExistence type="predicted"/>
<dbReference type="Pfam" id="PF01190">
    <property type="entry name" value="Pollen_Ole_e_1"/>
    <property type="match status" value="1"/>
</dbReference>
<dbReference type="PANTHER" id="PTHR46995">
    <property type="entry name" value="OS09G0508200 PROTEIN"/>
    <property type="match status" value="1"/>
</dbReference>
<dbReference type="Proteomes" id="UP001327560">
    <property type="component" value="Chromosome 4"/>
</dbReference>
<feature type="compositionally biased region" description="Low complexity" evidence="1">
    <location>
        <begin position="10"/>
        <end position="21"/>
    </location>
</feature>
<reference evidence="2 3" key="1">
    <citation type="submission" date="2023-10" db="EMBL/GenBank/DDBJ databases">
        <title>Chromosome-scale genome assembly provides insights into flower coloration mechanisms of Canna indica.</title>
        <authorList>
            <person name="Li C."/>
        </authorList>
    </citation>
    <scope>NUCLEOTIDE SEQUENCE [LARGE SCALE GENOMIC DNA]</scope>
    <source>
        <tissue evidence="2">Flower</tissue>
    </source>
</reference>
<evidence type="ECO:0000313" key="3">
    <source>
        <dbReference type="Proteomes" id="UP001327560"/>
    </source>
</evidence>
<name>A0AAQ3K884_9LILI</name>
<accession>A0AAQ3K884</accession>
<feature type="region of interest" description="Disordered" evidence="1">
    <location>
        <begin position="1"/>
        <end position="34"/>
    </location>
</feature>